<evidence type="ECO:0000313" key="1">
    <source>
        <dbReference type="EMBL" id="KKM81725.1"/>
    </source>
</evidence>
<dbReference type="EMBL" id="LAZR01007974">
    <property type="protein sequence ID" value="KKM81725.1"/>
    <property type="molecule type" value="Genomic_DNA"/>
</dbReference>
<protein>
    <submittedName>
        <fullName evidence="1">Uncharacterized protein</fullName>
    </submittedName>
</protein>
<sequence length="120" mass="13989">MNDQNHTRLGDRIIRLLGLKVSESGRVSTEYGTKTPLGFGRMIYRIVNDIYQDKVNAPTLDQLALEAFAQRHGRNWRARLRDQWTSSQDFGWQRRLRDSVGPEGLSKLKVNIVYKQEKRT</sequence>
<organism evidence="1">
    <name type="scientific">marine sediment metagenome</name>
    <dbReference type="NCBI Taxonomy" id="412755"/>
    <lineage>
        <taxon>unclassified sequences</taxon>
        <taxon>metagenomes</taxon>
        <taxon>ecological metagenomes</taxon>
    </lineage>
</organism>
<accession>A0A0F9MYQ2</accession>
<name>A0A0F9MYQ2_9ZZZZ</name>
<reference evidence="1" key="1">
    <citation type="journal article" date="2015" name="Nature">
        <title>Complex archaea that bridge the gap between prokaryotes and eukaryotes.</title>
        <authorList>
            <person name="Spang A."/>
            <person name="Saw J.H."/>
            <person name="Jorgensen S.L."/>
            <person name="Zaremba-Niedzwiedzka K."/>
            <person name="Martijn J."/>
            <person name="Lind A.E."/>
            <person name="van Eijk R."/>
            <person name="Schleper C."/>
            <person name="Guy L."/>
            <person name="Ettema T.J."/>
        </authorList>
    </citation>
    <scope>NUCLEOTIDE SEQUENCE</scope>
</reference>
<comment type="caution">
    <text evidence="1">The sequence shown here is derived from an EMBL/GenBank/DDBJ whole genome shotgun (WGS) entry which is preliminary data.</text>
</comment>
<dbReference type="AlphaFoldDB" id="A0A0F9MYQ2"/>
<gene>
    <name evidence="1" type="ORF">LCGC14_1326880</name>
</gene>
<proteinExistence type="predicted"/>